<dbReference type="PANTHER" id="PTHR34933">
    <property type="entry name" value="FLAGELLAR L-RING PROTEIN"/>
    <property type="match status" value="1"/>
</dbReference>
<name>A0A430G484_9SPHN</name>
<evidence type="ECO:0000256" key="7">
    <source>
        <dbReference type="ARBA" id="ARBA00023143"/>
    </source>
</evidence>
<comment type="function">
    <text evidence="1">Assembles around the rod to form the L-ring and probably protects the motor/basal body from shearing forces during rotation.</text>
</comment>
<evidence type="ECO:0000256" key="5">
    <source>
        <dbReference type="ARBA" id="ARBA00022729"/>
    </source>
</evidence>
<dbReference type="EMBL" id="QQYZ01000007">
    <property type="protein sequence ID" value="RSY85962.1"/>
    <property type="molecule type" value="Genomic_DNA"/>
</dbReference>
<evidence type="ECO:0000256" key="6">
    <source>
        <dbReference type="ARBA" id="ARBA00023136"/>
    </source>
</evidence>
<dbReference type="InterPro" id="IPR000527">
    <property type="entry name" value="Flag_Lring"/>
</dbReference>
<keyword evidence="8" id="KW-0998">Cell outer membrane</keyword>
<keyword evidence="9" id="KW-0969">Cilium</keyword>
<keyword evidence="9" id="KW-0282">Flagellum</keyword>
<dbReference type="RefSeq" id="WP_126004351.1">
    <property type="nucleotide sequence ID" value="NZ_QQYZ01000007.1"/>
</dbReference>
<dbReference type="PRINTS" id="PR01008">
    <property type="entry name" value="FLGLRINGFLGH"/>
</dbReference>
<evidence type="ECO:0000256" key="1">
    <source>
        <dbReference type="ARBA" id="ARBA00002591"/>
    </source>
</evidence>
<keyword evidence="6" id="KW-0472">Membrane</keyword>
<accession>A0A430G484</accession>
<comment type="subcellular location">
    <subcellularLocation>
        <location evidence="2">Bacterial flagellum basal body</location>
    </subcellularLocation>
    <subcellularLocation>
        <location evidence="3">Cell outer membrane</location>
    </subcellularLocation>
</comment>
<keyword evidence="9" id="KW-0966">Cell projection</keyword>
<proteinExistence type="inferred from homology"/>
<evidence type="ECO:0000256" key="3">
    <source>
        <dbReference type="ARBA" id="ARBA00004442"/>
    </source>
</evidence>
<evidence type="ECO:0000256" key="2">
    <source>
        <dbReference type="ARBA" id="ARBA00004117"/>
    </source>
</evidence>
<evidence type="ECO:0000313" key="9">
    <source>
        <dbReference type="EMBL" id="RSY85962.1"/>
    </source>
</evidence>
<gene>
    <name evidence="9" type="ORF">DAH66_09710</name>
</gene>
<dbReference type="GO" id="GO:0009279">
    <property type="term" value="C:cell outer membrane"/>
    <property type="evidence" value="ECO:0007669"/>
    <property type="project" value="UniProtKB-SubCell"/>
</dbReference>
<dbReference type="PANTHER" id="PTHR34933:SF1">
    <property type="entry name" value="FLAGELLAR L-RING PROTEIN"/>
    <property type="match status" value="1"/>
</dbReference>
<evidence type="ECO:0000256" key="8">
    <source>
        <dbReference type="ARBA" id="ARBA00023237"/>
    </source>
</evidence>
<comment type="similarity">
    <text evidence="4">Belongs to the FlgH family.</text>
</comment>
<keyword evidence="5" id="KW-0732">Signal</keyword>
<reference evidence="9 10" key="1">
    <citation type="submission" date="2018-07" db="EMBL/GenBank/DDBJ databases">
        <title>Genomic and Epidemiologic Investigation of an Indolent Hospital Outbreak.</title>
        <authorList>
            <person name="Johnson R.C."/>
            <person name="Deming C."/>
            <person name="Conlan S."/>
            <person name="Zellmer C.J."/>
            <person name="Michelin A.V."/>
            <person name="Lee-Lin S."/>
            <person name="Thomas P.J."/>
            <person name="Park M."/>
            <person name="Weingarten R.A."/>
            <person name="Less J."/>
            <person name="Dekker J.P."/>
            <person name="Frank K.M."/>
            <person name="Musser K.A."/>
            <person name="Mcquiston J.R."/>
            <person name="Henderson D.K."/>
            <person name="Lau A.F."/>
            <person name="Palmore T.N."/>
            <person name="Segre J.A."/>
        </authorList>
    </citation>
    <scope>NUCLEOTIDE SEQUENCE [LARGE SCALE GENOMIC DNA]</scope>
    <source>
        <strain evidence="9 10">SK-CDC1_0717</strain>
    </source>
</reference>
<comment type="caution">
    <text evidence="9">The sequence shown here is derived from an EMBL/GenBank/DDBJ whole genome shotgun (WGS) entry which is preliminary data.</text>
</comment>
<dbReference type="AlphaFoldDB" id="A0A430G484"/>
<dbReference type="Pfam" id="PF02107">
    <property type="entry name" value="FlgH"/>
    <property type="match status" value="1"/>
</dbReference>
<evidence type="ECO:0000313" key="10">
    <source>
        <dbReference type="Proteomes" id="UP000287746"/>
    </source>
</evidence>
<protein>
    <submittedName>
        <fullName evidence="9">Flagellar basal body L-ring protein FlgH</fullName>
    </submittedName>
</protein>
<dbReference type="GO" id="GO:0071973">
    <property type="term" value="P:bacterial-type flagellum-dependent cell motility"/>
    <property type="evidence" value="ECO:0007669"/>
    <property type="project" value="InterPro"/>
</dbReference>
<evidence type="ECO:0000256" key="4">
    <source>
        <dbReference type="ARBA" id="ARBA00006929"/>
    </source>
</evidence>
<dbReference type="Proteomes" id="UP000287746">
    <property type="component" value="Unassembled WGS sequence"/>
</dbReference>
<organism evidence="9 10">
    <name type="scientific">Sphingomonas koreensis</name>
    <dbReference type="NCBI Taxonomy" id="93064"/>
    <lineage>
        <taxon>Bacteria</taxon>
        <taxon>Pseudomonadati</taxon>
        <taxon>Pseudomonadota</taxon>
        <taxon>Alphaproteobacteria</taxon>
        <taxon>Sphingomonadales</taxon>
        <taxon>Sphingomonadaceae</taxon>
        <taxon>Sphingomonas</taxon>
    </lineage>
</organism>
<sequence>MALSLAALAASASGQDLFQGGNWAAMAADRRATEVGDSITVVVHQVAEASNTTQNATRKSTDTGGSLRAGGINESGALSFGGGYTGRGEARRSERLLAQLSVVIEGVLPNGDYRIVGRQQVRVNGETTLIAVRGRIRAADISADNSILSSRIADAEIDYDGKGFVSRSAKPGLLNRLFSLLGLG</sequence>
<keyword evidence="7" id="KW-0975">Bacterial flagellum</keyword>
<dbReference type="GO" id="GO:0009427">
    <property type="term" value="C:bacterial-type flagellum basal body, distal rod, L ring"/>
    <property type="evidence" value="ECO:0007669"/>
    <property type="project" value="InterPro"/>
</dbReference>
<dbReference type="GO" id="GO:0003774">
    <property type="term" value="F:cytoskeletal motor activity"/>
    <property type="evidence" value="ECO:0007669"/>
    <property type="project" value="InterPro"/>
</dbReference>